<proteinExistence type="inferred from homology"/>
<feature type="transmembrane region" description="Helical" evidence="15">
    <location>
        <begin position="38"/>
        <end position="56"/>
    </location>
</feature>
<evidence type="ECO:0000256" key="7">
    <source>
        <dbReference type="ARBA" id="ARBA00022982"/>
    </source>
</evidence>
<keyword evidence="13 14" id="KW-0676">Redox-active center</keyword>
<keyword evidence="11 14" id="KW-1015">Disulfide bond</keyword>
<keyword evidence="10 14" id="KW-0472">Membrane</keyword>
<evidence type="ECO:0000256" key="1">
    <source>
        <dbReference type="ARBA" id="ARBA00004429"/>
    </source>
</evidence>
<keyword evidence="9 14" id="KW-0560">Oxidoreductase</keyword>
<dbReference type="PANTHER" id="PTHR36570:SF3">
    <property type="entry name" value="DISULFIDE BOND FORMATION PROTEIN B"/>
    <property type="match status" value="1"/>
</dbReference>
<keyword evidence="8 14" id="KW-1133">Transmembrane helix</keyword>
<reference evidence="16 17" key="1">
    <citation type="submission" date="2016-07" db="EMBL/GenBank/DDBJ databases">
        <title>Draft Genome Sequence of Methylophaga muralis Bur 1.</title>
        <authorList>
            <person name="Vasilenko O.V."/>
            <person name="Doronina N.V."/>
            <person name="Shmareva M.N."/>
            <person name="Tarlachkov S.V."/>
            <person name="Mustakhimov I."/>
            <person name="Trotsenko Y.A."/>
        </authorList>
    </citation>
    <scope>NUCLEOTIDE SEQUENCE [LARGE SCALE GENOMIC DNA]</scope>
    <source>
        <strain evidence="16 17">Bur 1</strain>
    </source>
</reference>
<comment type="caution">
    <text evidence="16">The sequence shown here is derived from an EMBL/GenBank/DDBJ whole genome shotgun (WGS) entry which is preliminary data.</text>
</comment>
<dbReference type="AlphaFoldDB" id="A0A1E3GUW4"/>
<feature type="disulfide bond" description="Redox-active" evidence="14">
    <location>
        <begin position="34"/>
        <end position="37"/>
    </location>
</feature>
<gene>
    <name evidence="14 16" type="primary">dsbB</name>
    <name evidence="16" type="ORF">A9E74_01223</name>
</gene>
<dbReference type="HAMAP" id="MF_00286">
    <property type="entry name" value="DsbB"/>
    <property type="match status" value="1"/>
</dbReference>
<dbReference type="GO" id="GO:0006457">
    <property type="term" value="P:protein folding"/>
    <property type="evidence" value="ECO:0007669"/>
    <property type="project" value="InterPro"/>
</dbReference>
<evidence type="ECO:0000256" key="13">
    <source>
        <dbReference type="ARBA" id="ARBA00023284"/>
    </source>
</evidence>
<dbReference type="GO" id="GO:0015035">
    <property type="term" value="F:protein-disulfide reductase activity"/>
    <property type="evidence" value="ECO:0007669"/>
    <property type="project" value="UniProtKB-UniRule"/>
</dbReference>
<comment type="subcellular location">
    <subcellularLocation>
        <location evidence="1">Cell inner membrane</location>
        <topology evidence="1">Multi-pass membrane protein</topology>
    </subcellularLocation>
    <subcellularLocation>
        <location evidence="14">Cell membrane</location>
        <topology evidence="14">Multi-pass membrane protein</topology>
    </subcellularLocation>
</comment>
<keyword evidence="7 14" id="KW-0249">Electron transport</keyword>
<feature type="topological domain" description="Cytoplasmic" evidence="14">
    <location>
        <begin position="160"/>
        <end position="161"/>
    </location>
</feature>
<dbReference type="InterPro" id="IPR050183">
    <property type="entry name" value="DsbB"/>
</dbReference>
<evidence type="ECO:0000256" key="10">
    <source>
        <dbReference type="ARBA" id="ARBA00023136"/>
    </source>
</evidence>
<comment type="similarity">
    <text evidence="2 14">Belongs to the DsbB family.</text>
</comment>
<evidence type="ECO:0000256" key="14">
    <source>
        <dbReference type="HAMAP-Rule" id="MF_00286"/>
    </source>
</evidence>
<dbReference type="STRING" id="291169.A9E74_01223"/>
<keyword evidence="12 14" id="KW-0143">Chaperone</keyword>
<dbReference type="Gene3D" id="1.20.1550.10">
    <property type="entry name" value="DsbB-like"/>
    <property type="match status" value="1"/>
</dbReference>
<keyword evidence="3 14" id="KW-0813">Transport</keyword>
<accession>A0A1E3GUW4</accession>
<dbReference type="EMBL" id="MCRI01000009">
    <property type="protein sequence ID" value="ODN67151.1"/>
    <property type="molecule type" value="Genomic_DNA"/>
</dbReference>
<evidence type="ECO:0000256" key="9">
    <source>
        <dbReference type="ARBA" id="ARBA00023002"/>
    </source>
</evidence>
<dbReference type="Proteomes" id="UP000094379">
    <property type="component" value="Unassembled WGS sequence"/>
</dbReference>
<comment type="caution">
    <text evidence="14">Lacks conserved residue(s) required for the propagation of feature annotation.</text>
</comment>
<protein>
    <recommendedName>
        <fullName evidence="14">Disulfide bond formation protein B</fullName>
    </recommendedName>
    <alternativeName>
        <fullName evidence="14">Disulfide oxidoreductase</fullName>
    </alternativeName>
</protein>
<evidence type="ECO:0000256" key="5">
    <source>
        <dbReference type="ARBA" id="ARBA00022519"/>
    </source>
</evidence>
<feature type="topological domain" description="Cytoplasmic" evidence="14">
    <location>
        <begin position="60"/>
        <end position="65"/>
    </location>
</feature>
<dbReference type="SUPFAM" id="SSF158442">
    <property type="entry name" value="DsbB-like"/>
    <property type="match status" value="1"/>
</dbReference>
<dbReference type="GO" id="GO:0005886">
    <property type="term" value="C:plasma membrane"/>
    <property type="evidence" value="ECO:0007669"/>
    <property type="project" value="UniProtKB-SubCell"/>
</dbReference>
<feature type="topological domain" description="Periplasmic" evidence="14">
    <location>
        <begin position="25"/>
        <end position="42"/>
    </location>
</feature>
<evidence type="ECO:0000256" key="12">
    <source>
        <dbReference type="ARBA" id="ARBA00023186"/>
    </source>
</evidence>
<dbReference type="PANTHER" id="PTHR36570">
    <property type="entry name" value="DISULFIDE BOND FORMATION PROTEIN B"/>
    <property type="match status" value="1"/>
</dbReference>
<dbReference type="RefSeq" id="WP_084002966.1">
    <property type="nucleotide sequence ID" value="NZ_MCRI01000009.1"/>
</dbReference>
<sequence>MITTRKLLFGGFLFCFSLFLAALYMQHVMELEPCPLCILQRVLVMVTGVFFLIAAIHNPARTGTRIYVGLISLSALLGASVSARHVWLQNLPVDQVPSCGPGMGFIMENFPLTDALSLVLRGSGECAEVSWTFLSLSIPAWTLLTFVGMFGLAILAAWRQQ</sequence>
<dbReference type="InterPro" id="IPR003752">
    <property type="entry name" value="DiS_bond_form_DsbB/BdbC"/>
</dbReference>
<evidence type="ECO:0000256" key="11">
    <source>
        <dbReference type="ARBA" id="ARBA00023157"/>
    </source>
</evidence>
<feature type="topological domain" description="Cytoplasmic" evidence="14">
    <location>
        <begin position="1"/>
        <end position="7"/>
    </location>
</feature>
<evidence type="ECO:0000256" key="6">
    <source>
        <dbReference type="ARBA" id="ARBA00022692"/>
    </source>
</evidence>
<organism evidence="16 17">
    <name type="scientific">Methylophaga muralis</name>
    <dbReference type="NCBI Taxonomy" id="291169"/>
    <lineage>
        <taxon>Bacteria</taxon>
        <taxon>Pseudomonadati</taxon>
        <taxon>Pseudomonadota</taxon>
        <taxon>Gammaproteobacteria</taxon>
        <taxon>Thiotrichales</taxon>
        <taxon>Piscirickettsiaceae</taxon>
        <taxon>Methylophaga</taxon>
    </lineage>
</organism>
<evidence type="ECO:0000256" key="3">
    <source>
        <dbReference type="ARBA" id="ARBA00022448"/>
    </source>
</evidence>
<evidence type="ECO:0000256" key="8">
    <source>
        <dbReference type="ARBA" id="ARBA00022989"/>
    </source>
</evidence>
<dbReference type="InterPro" id="IPR023380">
    <property type="entry name" value="DsbB-like_sf"/>
</dbReference>
<dbReference type="PATRIC" id="fig|291169.3.peg.1227"/>
<dbReference type="InterPro" id="IPR022920">
    <property type="entry name" value="Disulphide_bond_form_DsbB"/>
</dbReference>
<keyword evidence="4 14" id="KW-1003">Cell membrane</keyword>
<evidence type="ECO:0000256" key="2">
    <source>
        <dbReference type="ARBA" id="ARBA00008823"/>
    </source>
</evidence>
<feature type="transmembrane region" description="Helical" evidence="15">
    <location>
        <begin position="7"/>
        <end position="26"/>
    </location>
</feature>
<evidence type="ECO:0000313" key="17">
    <source>
        <dbReference type="Proteomes" id="UP000094379"/>
    </source>
</evidence>
<comment type="function">
    <text evidence="14">Required for disulfide bond formation in some periplasmic proteins. Acts by oxidizing the DsbA protein.</text>
</comment>
<evidence type="ECO:0000256" key="4">
    <source>
        <dbReference type="ARBA" id="ARBA00022475"/>
    </source>
</evidence>
<keyword evidence="5" id="KW-0997">Cell inner membrane</keyword>
<feature type="transmembrane region" description="Helical" evidence="15">
    <location>
        <begin position="138"/>
        <end position="158"/>
    </location>
</feature>
<name>A0A1E3GUW4_9GAMM</name>
<keyword evidence="6 14" id="KW-0812">Transmembrane</keyword>
<dbReference type="GO" id="GO:0009055">
    <property type="term" value="F:electron transfer activity"/>
    <property type="evidence" value="ECO:0007669"/>
    <property type="project" value="UniProtKB-UniRule"/>
</dbReference>
<feature type="transmembrane region" description="Helical" evidence="15">
    <location>
        <begin position="68"/>
        <end position="87"/>
    </location>
</feature>
<dbReference type="Pfam" id="PF02600">
    <property type="entry name" value="DsbB"/>
    <property type="match status" value="1"/>
</dbReference>
<evidence type="ECO:0000256" key="15">
    <source>
        <dbReference type="SAM" id="Phobius"/>
    </source>
</evidence>
<evidence type="ECO:0000313" key="16">
    <source>
        <dbReference type="EMBL" id="ODN67151.1"/>
    </source>
</evidence>
<keyword evidence="17" id="KW-1185">Reference proteome</keyword>